<gene>
    <name evidence="12" type="ORF">FB473_003505</name>
</gene>
<comment type="similarity">
    <text evidence="2 10">Belongs to the ABC transporter superfamily.</text>
</comment>
<protein>
    <recommendedName>
        <fullName evidence="10">ABC transporter ATP-binding protein</fullName>
    </recommendedName>
</protein>
<dbReference type="InterPro" id="IPR027417">
    <property type="entry name" value="P-loop_NTPase"/>
</dbReference>
<dbReference type="SUPFAM" id="SSF52540">
    <property type="entry name" value="P-loop containing nucleoside triphosphate hydrolases"/>
    <property type="match status" value="1"/>
</dbReference>
<keyword evidence="6 10" id="KW-0067">ATP-binding</keyword>
<dbReference type="Pfam" id="PF00005">
    <property type="entry name" value="ABC_tran"/>
    <property type="match status" value="1"/>
</dbReference>
<dbReference type="InterPro" id="IPR050095">
    <property type="entry name" value="ECF_ABC_transporter_ATP-bd"/>
</dbReference>
<evidence type="ECO:0000256" key="2">
    <source>
        <dbReference type="ARBA" id="ARBA00005417"/>
    </source>
</evidence>
<dbReference type="SMART" id="SM00382">
    <property type="entry name" value="AAA"/>
    <property type="match status" value="1"/>
</dbReference>
<dbReference type="NCBIfam" id="TIGR01166">
    <property type="entry name" value="cbiO"/>
    <property type="match status" value="1"/>
</dbReference>
<evidence type="ECO:0000313" key="12">
    <source>
        <dbReference type="EMBL" id="NIH58804.1"/>
    </source>
</evidence>
<keyword evidence="8 10" id="KW-0472">Membrane</keyword>
<comment type="function">
    <text evidence="10">Part of an ABC transporter complex. Responsible for energy coupling to the transport system.</text>
</comment>
<accession>A0ABX0SK63</accession>
<dbReference type="InterPro" id="IPR015856">
    <property type="entry name" value="ABC_transpr_CbiO/EcfA_su"/>
</dbReference>
<evidence type="ECO:0000256" key="7">
    <source>
        <dbReference type="ARBA" id="ARBA00022967"/>
    </source>
</evidence>
<evidence type="ECO:0000256" key="3">
    <source>
        <dbReference type="ARBA" id="ARBA00022448"/>
    </source>
</evidence>
<dbReference type="InterPro" id="IPR003593">
    <property type="entry name" value="AAA+_ATPase"/>
</dbReference>
<comment type="function">
    <text evidence="9">Probably part of an ABC transporter complex. Responsible for energy coupling to the transport system.</text>
</comment>
<evidence type="ECO:0000256" key="8">
    <source>
        <dbReference type="ARBA" id="ARBA00023136"/>
    </source>
</evidence>
<proteinExistence type="inferred from homology"/>
<dbReference type="InterPro" id="IPR005876">
    <property type="entry name" value="Co_trans_ATP-bd"/>
</dbReference>
<keyword evidence="4 10" id="KW-1003">Cell membrane</keyword>
<dbReference type="GO" id="GO:0005524">
    <property type="term" value="F:ATP binding"/>
    <property type="evidence" value="ECO:0007669"/>
    <property type="project" value="UniProtKB-KW"/>
</dbReference>
<evidence type="ECO:0000256" key="4">
    <source>
        <dbReference type="ARBA" id="ARBA00022475"/>
    </source>
</evidence>
<dbReference type="InterPro" id="IPR003439">
    <property type="entry name" value="ABC_transporter-like_ATP-bd"/>
</dbReference>
<sequence length="270" mass="28669">MSTPVIEVRDVSAGYPGGPPVLDRVSLTVERGSRLVLLGANGSGKTTLLRCLCGSHVPASGSILVEGEPLGHDRRSLRAHRRRVQLVMQDPDDQLFSADVRQDVSFGPTNMGLPRDEVLARVDEALDLLSVTHLADRPCHQLSYGERKRVAIAGAVAMRPDVLLLDEPTAGLDPAGVRETVAILARLRDQGTTVVLATHDVDLALARGDRAAVVVDHQVVSGGVGEVLSDAGLVARARLDQPWPLALAQRLGLPGHPRGLDEVVGLLQAP</sequence>
<dbReference type="PANTHER" id="PTHR43553:SF24">
    <property type="entry name" value="ENERGY-COUPLING FACTOR TRANSPORTER ATP-BINDING PROTEIN ECFA1"/>
    <property type="match status" value="1"/>
</dbReference>
<dbReference type="PROSITE" id="PS50893">
    <property type="entry name" value="ABC_TRANSPORTER_2"/>
    <property type="match status" value="1"/>
</dbReference>
<dbReference type="PROSITE" id="PS00211">
    <property type="entry name" value="ABC_TRANSPORTER_1"/>
    <property type="match status" value="1"/>
</dbReference>
<organism evidence="12 13">
    <name type="scientific">Brooklawnia cerclae</name>
    <dbReference type="NCBI Taxonomy" id="349934"/>
    <lineage>
        <taxon>Bacteria</taxon>
        <taxon>Bacillati</taxon>
        <taxon>Actinomycetota</taxon>
        <taxon>Actinomycetes</taxon>
        <taxon>Propionibacteriales</taxon>
        <taxon>Propionibacteriaceae</taxon>
        <taxon>Brooklawnia</taxon>
    </lineage>
</organism>
<evidence type="ECO:0000259" key="11">
    <source>
        <dbReference type="PROSITE" id="PS50893"/>
    </source>
</evidence>
<dbReference type="Proteomes" id="UP000749311">
    <property type="component" value="Unassembled WGS sequence"/>
</dbReference>
<evidence type="ECO:0000256" key="1">
    <source>
        <dbReference type="ARBA" id="ARBA00004202"/>
    </source>
</evidence>
<comment type="caution">
    <text evidence="12">The sequence shown here is derived from an EMBL/GenBank/DDBJ whole genome shotgun (WGS) entry which is preliminary data.</text>
</comment>
<evidence type="ECO:0000256" key="9">
    <source>
        <dbReference type="ARBA" id="ARBA00025157"/>
    </source>
</evidence>
<keyword evidence="3 10" id="KW-0813">Transport</keyword>
<keyword evidence="13" id="KW-1185">Reference proteome</keyword>
<evidence type="ECO:0000256" key="10">
    <source>
        <dbReference type="RuleBase" id="RU364103"/>
    </source>
</evidence>
<dbReference type="CDD" id="cd03225">
    <property type="entry name" value="ABC_cobalt_CbiO_domain1"/>
    <property type="match status" value="1"/>
</dbReference>
<keyword evidence="7" id="KW-1278">Translocase</keyword>
<evidence type="ECO:0000256" key="6">
    <source>
        <dbReference type="ARBA" id="ARBA00022840"/>
    </source>
</evidence>
<dbReference type="PANTHER" id="PTHR43553">
    <property type="entry name" value="HEAVY METAL TRANSPORTER"/>
    <property type="match status" value="1"/>
</dbReference>
<keyword evidence="5 10" id="KW-0547">Nucleotide-binding</keyword>
<feature type="domain" description="ABC transporter" evidence="11">
    <location>
        <begin position="6"/>
        <end position="241"/>
    </location>
</feature>
<reference evidence="12 13" key="1">
    <citation type="submission" date="2020-02" db="EMBL/GenBank/DDBJ databases">
        <title>Sequencing the genomes of 1000 actinobacteria strains.</title>
        <authorList>
            <person name="Klenk H.-P."/>
        </authorList>
    </citation>
    <scope>NUCLEOTIDE SEQUENCE [LARGE SCALE GENOMIC DNA]</scope>
    <source>
        <strain evidence="12 13">DSM 19609</strain>
    </source>
</reference>
<evidence type="ECO:0000256" key="5">
    <source>
        <dbReference type="ARBA" id="ARBA00022741"/>
    </source>
</evidence>
<dbReference type="EMBL" id="JAAMOZ010000005">
    <property type="protein sequence ID" value="NIH58804.1"/>
    <property type="molecule type" value="Genomic_DNA"/>
</dbReference>
<evidence type="ECO:0000313" key="13">
    <source>
        <dbReference type="Proteomes" id="UP000749311"/>
    </source>
</evidence>
<comment type="subcellular location">
    <subcellularLocation>
        <location evidence="1 10">Cell membrane</location>
        <topology evidence="1 10">Peripheral membrane protein</topology>
    </subcellularLocation>
</comment>
<name>A0ABX0SK63_9ACTN</name>
<dbReference type="InterPro" id="IPR017871">
    <property type="entry name" value="ABC_transporter-like_CS"/>
</dbReference>
<dbReference type="Gene3D" id="3.40.50.300">
    <property type="entry name" value="P-loop containing nucleotide triphosphate hydrolases"/>
    <property type="match status" value="1"/>
</dbReference>